<gene>
    <name evidence="3" type="ORF">A4S15_00525</name>
</gene>
<evidence type="ECO:0000313" key="4">
    <source>
        <dbReference type="Proteomes" id="UP000192872"/>
    </source>
</evidence>
<dbReference type="EMBL" id="LWDL01000026">
    <property type="protein sequence ID" value="OQW50126.1"/>
    <property type="molecule type" value="Genomic_DNA"/>
</dbReference>
<dbReference type="EC" id="5.4.99.5" evidence="1"/>
<evidence type="ECO:0000256" key="1">
    <source>
        <dbReference type="ARBA" id="ARBA00012404"/>
    </source>
</evidence>
<dbReference type="PROSITE" id="PS51168">
    <property type="entry name" value="CHORISMATE_MUT_2"/>
    <property type="match status" value="1"/>
</dbReference>
<accession>A0A1W9HRT3</accession>
<dbReference type="SUPFAM" id="SSF48600">
    <property type="entry name" value="Chorismate mutase II"/>
    <property type="match status" value="1"/>
</dbReference>
<reference evidence="3 4" key="1">
    <citation type="journal article" date="2017" name="Water Res.">
        <title>Comammox in drinking water systems.</title>
        <authorList>
            <person name="Wang Y."/>
            <person name="Ma L."/>
            <person name="Mao Y."/>
            <person name="Jiang X."/>
            <person name="Xia Y."/>
            <person name="Yu K."/>
            <person name="Li B."/>
            <person name="Zhang T."/>
        </authorList>
    </citation>
    <scope>NUCLEOTIDE SEQUENCE [LARGE SCALE GENOMIC DNA]</scope>
    <source>
        <strain evidence="3">SG_bin8</strain>
    </source>
</reference>
<proteinExistence type="predicted"/>
<dbReference type="STRING" id="1827387.A4S15_00525"/>
<comment type="caution">
    <text evidence="3">The sequence shown here is derived from an EMBL/GenBank/DDBJ whole genome shotgun (WGS) entry which is preliminary data.</text>
</comment>
<dbReference type="Proteomes" id="UP000192872">
    <property type="component" value="Unassembled WGS sequence"/>
</dbReference>
<dbReference type="InterPro" id="IPR002701">
    <property type="entry name" value="CM_II_prokaryot"/>
</dbReference>
<evidence type="ECO:0000313" key="3">
    <source>
        <dbReference type="EMBL" id="OQW50126.1"/>
    </source>
</evidence>
<dbReference type="SMART" id="SM00830">
    <property type="entry name" value="CM_2"/>
    <property type="match status" value="1"/>
</dbReference>
<evidence type="ECO:0000259" key="2">
    <source>
        <dbReference type="PROSITE" id="PS51168"/>
    </source>
</evidence>
<dbReference type="Pfam" id="PF01817">
    <property type="entry name" value="CM_2"/>
    <property type="match status" value="1"/>
</dbReference>
<feature type="domain" description="Chorismate mutase" evidence="2">
    <location>
        <begin position="8"/>
        <end position="99"/>
    </location>
</feature>
<organism evidence="3 4">
    <name type="scientific">Candidatus Raskinella chloraquaticus</name>
    <dbReference type="NCBI Taxonomy" id="1951219"/>
    <lineage>
        <taxon>Bacteria</taxon>
        <taxon>Pseudomonadati</taxon>
        <taxon>Pseudomonadota</taxon>
        <taxon>Alphaproteobacteria</taxon>
        <taxon>Hyphomicrobiales</taxon>
        <taxon>Phreatobacteraceae</taxon>
        <taxon>Candidatus Raskinella</taxon>
    </lineage>
</organism>
<dbReference type="InterPro" id="IPR036263">
    <property type="entry name" value="Chorismate_II_sf"/>
</dbReference>
<dbReference type="Gene3D" id="1.20.59.10">
    <property type="entry name" value="Chorismate mutase"/>
    <property type="match status" value="1"/>
</dbReference>
<dbReference type="AlphaFoldDB" id="A0A1W9HRT3"/>
<dbReference type="GO" id="GO:0046417">
    <property type="term" value="P:chorismate metabolic process"/>
    <property type="evidence" value="ECO:0007669"/>
    <property type="project" value="InterPro"/>
</dbReference>
<sequence length="268" mass="28790">MEKAMITSPLNNALATARAEIDEIDAQMHALLMRRAGIVSRIEAAKGVTPGRSAYRPAREADMMRRLAARHHGPFPLPATEHIWREIITAFIRLQAPFTVQLGSRAASFRDLARFQFGSTTPLEAHEGPDAAIAALRERAMDVALVPAGDETSAAWWQDLGKGADPALIVARVPFLLGAVALPSAFVIARIIPEATGQDRSLIAFDAPSDIAPEDVAMQVPGATAIASRISAHRHHILATLPGFFDRAIPLPMGARFVGTYAIPLSSE</sequence>
<dbReference type="InterPro" id="IPR036979">
    <property type="entry name" value="CM_dom_sf"/>
</dbReference>
<dbReference type="GO" id="GO:0004106">
    <property type="term" value="F:chorismate mutase activity"/>
    <property type="evidence" value="ECO:0007669"/>
    <property type="project" value="UniProtKB-EC"/>
</dbReference>
<protein>
    <recommendedName>
        <fullName evidence="1">chorismate mutase</fullName>
        <ecNumber evidence="1">5.4.99.5</ecNumber>
    </recommendedName>
</protein>
<name>A0A1W9HRT3_9HYPH</name>